<proteinExistence type="predicted"/>
<sequence length="674" mass="74135">MGYCDMLVDGFTPDNFVVPNALKACGGLGLIGAGRGVHGFVMKMGFGDCVYVASSLVDMYGKCGLLQDARKVFDKMLERNAVVWNSMIASYVQNGLNEEAIRLLVEMRKQHVEPTRVTVASFLSASANLDAVKEGRQGHALAVLCGLDLDNILGSSLINFYCKVGLVEEAEIVFSRIVRKDVVSWNLLVSCYVQCGSVEKALDTCRVMRLEGLRFDSVTLASIMSACADTSNLKLGLEGHCYCIRNNLDSDAVVASSIIDTYGKCGRLEYARSVFESAPHRDIVLWNTMLAAYAEMGLSGEALKLFYQMQLEGVPPNNRSWNTVILGYMRNGLVDEARDMFLQMQSSGIDPNLITWTIMISGLVQNGLGYDAIYQFQKMWEFGIRPNIATITSVLSACTLVTSLRHGKVIHGHTLRNRLCESNQVSTSLVDMYAKCGCLMHAKRVFSMIASPQLSLYNAMISGYALHGEAAEAFELFKHLQQEDVEVDGLTFTCVLSACYHAGLVDEGVKLFVDTIKNNHLKPSLEHYGCLVRLLSRCGKLDEALEIMSEMPFEPDGHIVGSLLAASQQHGSIELTELLSQALLELESDDGGNYVALSNAYAASERWNEASALRGVMREKGIRKSPGCSWIQIGDEVHAFAAGDWSHPEIYTIRLVLGLLVKEMQHMGRAPVNK</sequence>
<dbReference type="GO" id="GO:0016556">
    <property type="term" value="P:mRNA modification"/>
    <property type="evidence" value="ECO:0007669"/>
    <property type="project" value="EnsemblPlants"/>
</dbReference>
<dbReference type="PROSITE" id="PS51375">
    <property type="entry name" value="PPR"/>
    <property type="match status" value="7"/>
</dbReference>
<feature type="repeat" description="PPR" evidence="2">
    <location>
        <begin position="488"/>
        <end position="523"/>
    </location>
</feature>
<dbReference type="Pfam" id="PF01535">
    <property type="entry name" value="PPR"/>
    <property type="match status" value="4"/>
</dbReference>
<feature type="repeat" description="PPR" evidence="2">
    <location>
        <begin position="317"/>
        <end position="351"/>
    </location>
</feature>
<dbReference type="NCBIfam" id="TIGR00756">
    <property type="entry name" value="PPR"/>
    <property type="match status" value="7"/>
</dbReference>
<feature type="repeat" description="PPR" evidence="2">
    <location>
        <begin position="282"/>
        <end position="316"/>
    </location>
</feature>
<feature type="repeat" description="PPR" evidence="2">
    <location>
        <begin position="453"/>
        <end position="487"/>
    </location>
</feature>
<feature type="repeat" description="PPR" evidence="2">
    <location>
        <begin position="352"/>
        <end position="386"/>
    </location>
</feature>
<dbReference type="Pfam" id="PF13041">
    <property type="entry name" value="PPR_2"/>
    <property type="match status" value="4"/>
</dbReference>
<evidence type="ECO:0000256" key="1">
    <source>
        <dbReference type="ARBA" id="ARBA00022737"/>
    </source>
</evidence>
<dbReference type="PANTHER" id="PTHR47926:SF386">
    <property type="entry name" value="PENTATRICOPEPTIDE REPEAT-CONTAINING PROTEIN"/>
    <property type="match status" value="1"/>
</dbReference>
<reference evidence="3" key="1">
    <citation type="submission" date="2021-01" db="UniProtKB">
        <authorList>
            <consortium name="EnsemblPlants"/>
        </authorList>
    </citation>
    <scope>IDENTIFICATION</scope>
</reference>
<dbReference type="OMA" id="VMPERTV"/>
<dbReference type="Gramene" id="Kaladp0269s0001.1.v1.1">
    <property type="protein sequence ID" value="Kaladp0269s0001.1.v1.1.CDS.1"/>
    <property type="gene ID" value="Kaladp0269s0001.v1.1"/>
</dbReference>
<protein>
    <recommendedName>
        <fullName evidence="5">Chlororespiratory reduction 21</fullName>
    </recommendedName>
</protein>
<dbReference type="PANTHER" id="PTHR47926">
    <property type="entry name" value="PENTATRICOPEPTIDE REPEAT-CONTAINING PROTEIN"/>
    <property type="match status" value="1"/>
</dbReference>
<dbReference type="FunFam" id="1.25.40.10:FF:000344">
    <property type="entry name" value="Pentatricopeptide repeat-containing protein"/>
    <property type="match status" value="1"/>
</dbReference>
<dbReference type="GO" id="GO:0003729">
    <property type="term" value="F:mRNA binding"/>
    <property type="evidence" value="ECO:0007669"/>
    <property type="project" value="EnsemblPlants"/>
</dbReference>
<dbReference type="InterPro" id="IPR046960">
    <property type="entry name" value="PPR_At4g14850-like_plant"/>
</dbReference>
<dbReference type="FunFam" id="1.25.40.10:FF:000646">
    <property type="entry name" value="Pentatricopeptide repeat-containing protein, chloroplastic"/>
    <property type="match status" value="1"/>
</dbReference>
<feature type="repeat" description="PPR" evidence="2">
    <location>
        <begin position="80"/>
        <end position="114"/>
    </location>
</feature>
<keyword evidence="1" id="KW-0677">Repeat</keyword>
<evidence type="ECO:0008006" key="5">
    <source>
        <dbReference type="Google" id="ProtNLM"/>
    </source>
</evidence>
<keyword evidence="4" id="KW-1185">Reference proteome</keyword>
<name>A0A7N0V7G3_KALFE</name>
<organism evidence="3 4">
    <name type="scientific">Kalanchoe fedtschenkoi</name>
    <name type="common">Lavender scallops</name>
    <name type="synonym">South American air plant</name>
    <dbReference type="NCBI Taxonomy" id="63787"/>
    <lineage>
        <taxon>Eukaryota</taxon>
        <taxon>Viridiplantae</taxon>
        <taxon>Streptophyta</taxon>
        <taxon>Embryophyta</taxon>
        <taxon>Tracheophyta</taxon>
        <taxon>Spermatophyta</taxon>
        <taxon>Magnoliopsida</taxon>
        <taxon>eudicotyledons</taxon>
        <taxon>Gunneridae</taxon>
        <taxon>Pentapetalae</taxon>
        <taxon>Saxifragales</taxon>
        <taxon>Crassulaceae</taxon>
        <taxon>Kalanchoe</taxon>
    </lineage>
</organism>
<dbReference type="Gene3D" id="1.25.40.10">
    <property type="entry name" value="Tetratricopeptide repeat domain"/>
    <property type="match status" value="6"/>
</dbReference>
<dbReference type="FunFam" id="1.25.40.10:FF:000090">
    <property type="entry name" value="Pentatricopeptide repeat-containing protein, chloroplastic"/>
    <property type="match status" value="1"/>
</dbReference>
<evidence type="ECO:0000313" key="3">
    <source>
        <dbReference type="EnsemblPlants" id="Kaladp0269s0001.1.v1.1.CDS.1"/>
    </source>
</evidence>
<evidence type="ECO:0000313" key="4">
    <source>
        <dbReference type="Proteomes" id="UP000594263"/>
    </source>
</evidence>
<dbReference type="Proteomes" id="UP000594263">
    <property type="component" value="Unplaced"/>
</dbReference>
<dbReference type="InterPro" id="IPR002885">
    <property type="entry name" value="PPR_rpt"/>
</dbReference>
<dbReference type="InterPro" id="IPR011990">
    <property type="entry name" value="TPR-like_helical_dom_sf"/>
</dbReference>
<feature type="repeat" description="PPR" evidence="2">
    <location>
        <begin position="181"/>
        <end position="215"/>
    </location>
</feature>
<accession>A0A7N0V7G3</accession>
<dbReference type="Pfam" id="PF20431">
    <property type="entry name" value="E_motif"/>
    <property type="match status" value="1"/>
</dbReference>
<dbReference type="EnsemblPlants" id="Kaladp0269s0001.1.v1.1">
    <property type="protein sequence ID" value="Kaladp0269s0001.1.v1.1.CDS.1"/>
    <property type="gene ID" value="Kaladp0269s0001.v1.1"/>
</dbReference>
<evidence type="ECO:0000256" key="2">
    <source>
        <dbReference type="PROSITE-ProRule" id="PRU00708"/>
    </source>
</evidence>
<dbReference type="InterPro" id="IPR046848">
    <property type="entry name" value="E_motif"/>
</dbReference>
<dbReference type="AlphaFoldDB" id="A0A7N0V7G3"/>